<reference evidence="4 5" key="1">
    <citation type="submission" date="2023-09" db="EMBL/GenBank/DDBJ databases">
        <title>Pangenome analysis of Batrachochytrium dendrobatidis and related Chytrids.</title>
        <authorList>
            <person name="Yacoub M.N."/>
            <person name="Stajich J.E."/>
            <person name="James T.Y."/>
        </authorList>
    </citation>
    <scope>NUCLEOTIDE SEQUENCE [LARGE SCALE GENOMIC DNA]</scope>
    <source>
        <strain evidence="4 5">JEL0888</strain>
    </source>
</reference>
<dbReference type="Pfam" id="PF04979">
    <property type="entry name" value="IPP-2"/>
    <property type="match status" value="1"/>
</dbReference>
<protein>
    <submittedName>
        <fullName evidence="4">Uncharacterized protein</fullName>
    </submittedName>
</protein>
<name>A0ABR4N7F5_9FUNG</name>
<comment type="caution">
    <text evidence="4">The sequence shown here is derived from an EMBL/GenBank/DDBJ whole genome shotgun (WGS) entry which is preliminary data.</text>
</comment>
<dbReference type="Proteomes" id="UP001527925">
    <property type="component" value="Unassembled WGS sequence"/>
</dbReference>
<sequence>MEGLELQESDTGSGSGPERLPPATTDAQPTRGILKRRSQTATKRGIVWDEDNLMITEAQKSSTMKITEPKTPFIRYDSSTDQLLGSTAMEISRMRSDTELSESLPSELEERMHVSDAREWQSDTDGDDRDDAEGRSNNSERAKRQRFDKLRSQHYNMRDVLQRGRELIEHEDDDNELEDLDRFSDEDVGGAEDADDADDADDDDDYDEGDFDAVTGAAEFMTREELIGVNRQLEEQSSDRERKEVLYKRLIEAFGEAKRKELEAKRIRSRFDYALRERDDAIAERQKAVAQRQKIESLCRELQKENKRIKDEVKQTAAQEQQKSAELSTQLESAMWQIRSSLEEKHEDTRRCSEDTEILKERFRNFLEQYELRERHFLSIVKSKDLEFHICQAKCEQQRQKAEQEASKAKSLKIQMSSFVKTENELRKQLAVYIEKFRQMGKKTRNLEKENANIRTKYETMNKTIQDMADERAKSQQEIQAVTAAKAKLESLCRALQTERNNLRKLVSYYESRFNSKLGKAAPNGAAPDAADVPDGVAPPDAAGSDATAATAGVDPGALPAPDGAATAAAVAPNGGTSTGSGAAANAVSRQSTSANTGGAARTSNGSRV</sequence>
<feature type="compositionally biased region" description="Low complexity" evidence="3">
    <location>
        <begin position="521"/>
        <end position="587"/>
    </location>
</feature>
<gene>
    <name evidence="4" type="ORF">HK105_205026</name>
</gene>
<comment type="similarity">
    <text evidence="1">Belongs to the taxilin family.</text>
</comment>
<dbReference type="PANTHER" id="PTHR16127">
    <property type="entry name" value="TAXILIN"/>
    <property type="match status" value="1"/>
</dbReference>
<feature type="region of interest" description="Disordered" evidence="3">
    <location>
        <begin position="519"/>
        <end position="609"/>
    </location>
</feature>
<dbReference type="InterPro" id="IPR007062">
    <property type="entry name" value="PPI-2"/>
</dbReference>
<feature type="region of interest" description="Disordered" evidence="3">
    <location>
        <begin position="91"/>
        <end position="149"/>
    </location>
</feature>
<organism evidence="4 5">
    <name type="scientific">Polyrhizophydium stewartii</name>
    <dbReference type="NCBI Taxonomy" id="2732419"/>
    <lineage>
        <taxon>Eukaryota</taxon>
        <taxon>Fungi</taxon>
        <taxon>Fungi incertae sedis</taxon>
        <taxon>Chytridiomycota</taxon>
        <taxon>Chytridiomycota incertae sedis</taxon>
        <taxon>Chytridiomycetes</taxon>
        <taxon>Rhizophydiales</taxon>
        <taxon>Rhizophydiales incertae sedis</taxon>
        <taxon>Polyrhizophydium</taxon>
    </lineage>
</organism>
<dbReference type="Pfam" id="PF09728">
    <property type="entry name" value="Taxilin"/>
    <property type="match status" value="1"/>
</dbReference>
<feature type="compositionally biased region" description="Acidic residues" evidence="3">
    <location>
        <begin position="169"/>
        <end position="179"/>
    </location>
</feature>
<feature type="compositionally biased region" description="Basic and acidic residues" evidence="3">
    <location>
        <begin position="108"/>
        <end position="121"/>
    </location>
</feature>
<feature type="region of interest" description="Disordered" evidence="3">
    <location>
        <begin position="1"/>
        <end position="45"/>
    </location>
</feature>
<dbReference type="PANTHER" id="PTHR16127:SF13">
    <property type="entry name" value="GH01188P"/>
    <property type="match status" value="1"/>
</dbReference>
<feature type="compositionally biased region" description="Basic and acidic residues" evidence="3">
    <location>
        <begin position="132"/>
        <end position="149"/>
    </location>
</feature>
<dbReference type="EMBL" id="JADGIZ020000024">
    <property type="protein sequence ID" value="KAL2915410.1"/>
    <property type="molecule type" value="Genomic_DNA"/>
</dbReference>
<keyword evidence="5" id="KW-1185">Reference proteome</keyword>
<evidence type="ECO:0000256" key="1">
    <source>
        <dbReference type="ARBA" id="ARBA00009550"/>
    </source>
</evidence>
<feature type="coiled-coil region" evidence="2">
    <location>
        <begin position="444"/>
        <end position="506"/>
    </location>
</feature>
<feature type="compositionally biased region" description="Acidic residues" evidence="3">
    <location>
        <begin position="122"/>
        <end position="131"/>
    </location>
</feature>
<accession>A0ABR4N7F5</accession>
<feature type="compositionally biased region" description="Acidic residues" evidence="3">
    <location>
        <begin position="186"/>
        <end position="211"/>
    </location>
</feature>
<proteinExistence type="inferred from homology"/>
<evidence type="ECO:0000313" key="5">
    <source>
        <dbReference type="Proteomes" id="UP001527925"/>
    </source>
</evidence>
<evidence type="ECO:0000256" key="3">
    <source>
        <dbReference type="SAM" id="MobiDB-lite"/>
    </source>
</evidence>
<dbReference type="InterPro" id="IPR026183">
    <property type="entry name" value="Taxilin_fam"/>
</dbReference>
<feature type="region of interest" description="Disordered" evidence="3">
    <location>
        <begin position="169"/>
        <end position="211"/>
    </location>
</feature>
<evidence type="ECO:0000256" key="2">
    <source>
        <dbReference type="SAM" id="Coils"/>
    </source>
</evidence>
<feature type="coiled-coil region" evidence="2">
    <location>
        <begin position="285"/>
        <end position="330"/>
    </location>
</feature>
<feature type="compositionally biased region" description="Polar residues" evidence="3">
    <location>
        <begin position="588"/>
        <end position="609"/>
    </location>
</feature>
<keyword evidence="2" id="KW-0175">Coiled coil</keyword>
<evidence type="ECO:0000313" key="4">
    <source>
        <dbReference type="EMBL" id="KAL2915410.1"/>
    </source>
</evidence>